<protein>
    <submittedName>
        <fullName evidence="1">Uncharacterized protein</fullName>
    </submittedName>
</protein>
<accession>A0ACC2PGF3</accession>
<reference evidence="1" key="1">
    <citation type="submission" date="2023-04" db="EMBL/GenBank/DDBJ databases">
        <title>A chromosome-level genome assembly of the parasitoid wasp Eretmocerus hayati.</title>
        <authorList>
            <person name="Zhong Y."/>
            <person name="Liu S."/>
            <person name="Liu Y."/>
        </authorList>
    </citation>
    <scope>NUCLEOTIDE SEQUENCE</scope>
    <source>
        <strain evidence="1">ZJU_SS_LIU_2023</strain>
    </source>
</reference>
<comment type="caution">
    <text evidence="1">The sequence shown here is derived from an EMBL/GenBank/DDBJ whole genome shotgun (WGS) entry which is preliminary data.</text>
</comment>
<gene>
    <name evidence="1" type="ORF">QAD02_018330</name>
</gene>
<proteinExistence type="predicted"/>
<dbReference type="EMBL" id="CM056741">
    <property type="protein sequence ID" value="KAJ8682538.1"/>
    <property type="molecule type" value="Genomic_DNA"/>
</dbReference>
<dbReference type="Proteomes" id="UP001239111">
    <property type="component" value="Chromosome 1"/>
</dbReference>
<evidence type="ECO:0000313" key="2">
    <source>
        <dbReference type="Proteomes" id="UP001239111"/>
    </source>
</evidence>
<sequence length="359" mass="40357">MKKLLITLTAIILTTCFIKVGADFIEASSSVSQVSIKIDGKHQGVGVIVGSRFVITTWTLLKKILEHHTQKDIKIVTGTGDDDTAITVGVEKIDYYYDRYEVESLSKNGTRPIHNIAIIYTDGRFDTSNNQYVIPATMANPGYQAVKDSPAEIKGFDENVKLVYGEMTIVSRNMCASYYKEYNYTYPGEECAIENEPGQKPCYGDEGTPLYVDDVLVGISSWLEKCEDPNYPSVFTSIGYYRDWIDASMNIMSGGQVGTYSDDFEKNQGFFDSIGEGILNVLLINRGVEENCEMGPKRLKIDFQGCYWRCRNEKAASGNCEKKQCRCVTFDGDFFLYNRLNKISNKNDTRLECFGRSGC</sequence>
<name>A0ACC2PGF3_9HYME</name>
<evidence type="ECO:0000313" key="1">
    <source>
        <dbReference type="EMBL" id="KAJ8682538.1"/>
    </source>
</evidence>
<keyword evidence="2" id="KW-1185">Reference proteome</keyword>
<organism evidence="1 2">
    <name type="scientific">Eretmocerus hayati</name>
    <dbReference type="NCBI Taxonomy" id="131215"/>
    <lineage>
        <taxon>Eukaryota</taxon>
        <taxon>Metazoa</taxon>
        <taxon>Ecdysozoa</taxon>
        <taxon>Arthropoda</taxon>
        <taxon>Hexapoda</taxon>
        <taxon>Insecta</taxon>
        <taxon>Pterygota</taxon>
        <taxon>Neoptera</taxon>
        <taxon>Endopterygota</taxon>
        <taxon>Hymenoptera</taxon>
        <taxon>Apocrita</taxon>
        <taxon>Proctotrupomorpha</taxon>
        <taxon>Chalcidoidea</taxon>
        <taxon>Aphelinidae</taxon>
        <taxon>Aphelininae</taxon>
        <taxon>Eretmocerus</taxon>
    </lineage>
</organism>